<dbReference type="RefSeq" id="WP_092787869.1">
    <property type="nucleotide sequence ID" value="NZ_FNAP01000017.1"/>
</dbReference>
<dbReference type="InterPro" id="IPR003497">
    <property type="entry name" value="BRO_N_domain"/>
</dbReference>
<evidence type="ECO:0000259" key="1">
    <source>
        <dbReference type="PROSITE" id="PS51750"/>
    </source>
</evidence>
<reference evidence="2 3" key="1">
    <citation type="submission" date="2016-10" db="EMBL/GenBank/DDBJ databases">
        <authorList>
            <person name="de Groot N.N."/>
        </authorList>
    </citation>
    <scope>NUCLEOTIDE SEQUENCE [LARGE SCALE GENOMIC DNA]</scope>
    <source>
        <strain evidence="2 3">ATCC 700224</strain>
    </source>
</reference>
<dbReference type="SMART" id="SM01040">
    <property type="entry name" value="Bro-N"/>
    <property type="match status" value="1"/>
</dbReference>
<dbReference type="PANTHER" id="PTHR36180:SF2">
    <property type="entry name" value="BRO FAMILY PROTEIN"/>
    <property type="match status" value="1"/>
</dbReference>
<feature type="domain" description="Bro-N" evidence="1">
    <location>
        <begin position="1"/>
        <end position="89"/>
    </location>
</feature>
<name>A0A1G7H2W9_9PROT</name>
<organism evidence="2 3">
    <name type="scientific">Rhodospira trueperi</name>
    <dbReference type="NCBI Taxonomy" id="69960"/>
    <lineage>
        <taxon>Bacteria</taxon>
        <taxon>Pseudomonadati</taxon>
        <taxon>Pseudomonadota</taxon>
        <taxon>Alphaproteobacteria</taxon>
        <taxon>Rhodospirillales</taxon>
        <taxon>Rhodospirillaceae</taxon>
        <taxon>Rhodospira</taxon>
    </lineage>
</organism>
<dbReference type="EMBL" id="FNAP01000017">
    <property type="protein sequence ID" value="SDE94768.1"/>
    <property type="molecule type" value="Genomic_DNA"/>
</dbReference>
<dbReference type="PANTHER" id="PTHR36180">
    <property type="entry name" value="DNA-BINDING PROTEIN-RELATED-RELATED"/>
    <property type="match status" value="1"/>
</dbReference>
<proteinExistence type="predicted"/>
<dbReference type="Pfam" id="PF02498">
    <property type="entry name" value="Bro-N"/>
    <property type="match status" value="1"/>
</dbReference>
<dbReference type="OrthoDB" id="8162243at2"/>
<sequence length="118" mass="12975">MINDEPWFVAVDVCFVLGYVNGRDAVHAHTEPHQRNTVVIRDGNRGNPSRLAVSKGGLFALILGSHLPTARRFKAWVTDVVLPALEKDGAYVMGEEKVATGEMSPDDLIKRGLLRPLI</sequence>
<gene>
    <name evidence="2" type="ORF">SAMN05421720_11739</name>
</gene>
<protein>
    <submittedName>
        <fullName evidence="2">BRO family, N-terminal domain</fullName>
    </submittedName>
</protein>
<dbReference type="PROSITE" id="PS51750">
    <property type="entry name" value="BRO_N"/>
    <property type="match status" value="1"/>
</dbReference>
<dbReference type="STRING" id="69960.SAMN05421720_11739"/>
<evidence type="ECO:0000313" key="2">
    <source>
        <dbReference type="EMBL" id="SDE94768.1"/>
    </source>
</evidence>
<evidence type="ECO:0000313" key="3">
    <source>
        <dbReference type="Proteomes" id="UP000199412"/>
    </source>
</evidence>
<accession>A0A1G7H2W9</accession>
<keyword evidence="3" id="KW-1185">Reference proteome</keyword>
<dbReference type="Proteomes" id="UP000199412">
    <property type="component" value="Unassembled WGS sequence"/>
</dbReference>
<dbReference type="AlphaFoldDB" id="A0A1G7H2W9"/>